<feature type="compositionally biased region" description="Basic residues" evidence="6">
    <location>
        <begin position="34"/>
        <end position="43"/>
    </location>
</feature>
<dbReference type="PANTHER" id="PTHR35863">
    <property type="entry name" value="COBALT-PRECORRIN-5B C(1)-METHYLTRANSFERASE"/>
    <property type="match status" value="1"/>
</dbReference>
<reference evidence="7 8" key="1">
    <citation type="journal article" date="2013" name="Genome Biol. Evol.">
        <title>Life in an arsenic-containing gold mine: genome and physiology of the autotrophic arsenite-oxidizing bacterium rhizobium sp. NT-26.</title>
        <authorList>
            <person name="Andres J."/>
            <person name="Arsene-Ploetze F."/>
            <person name="Barbe V."/>
            <person name="Brochier-Armanet C."/>
            <person name="Cleiss-Arnold J."/>
            <person name="Coppee J.Y."/>
            <person name="Dillies M.A."/>
            <person name="Geist"/>
            <person name="L"/>
            <person name="Joublin A."/>
            <person name="Koechler S."/>
            <person name="Lassalle F."/>
            <person name="Marchal M."/>
            <person name="Medigue C."/>
            <person name="Muller D."/>
            <person name="Nesme X."/>
            <person name="Plewniak F."/>
            <person name="Proux C."/>
            <person name="Ramirez-Bahena M.H."/>
            <person name="Schenowitz C."/>
            <person name="Sismeiro O."/>
            <person name="Vallenet D."/>
            <person name="Santini J.M."/>
            <person name="Bertin P.N."/>
        </authorList>
    </citation>
    <scope>NUCLEOTIDE SEQUENCE [LARGE SCALE GENOMIC DNA]</scope>
    <source>
        <strain evidence="7 8">NT-26</strain>
    </source>
</reference>
<dbReference type="InterPro" id="IPR002748">
    <property type="entry name" value="CbiD"/>
</dbReference>
<comment type="pathway">
    <text evidence="5">Cofactor biosynthesis; adenosylcobalamin biosynthesis; cob(II)yrinate a,c-diamide from sirohydrochlorin (anaerobic route): step 6/10.</text>
</comment>
<dbReference type="EC" id="2.1.1.195" evidence="5"/>
<evidence type="ECO:0000256" key="6">
    <source>
        <dbReference type="SAM" id="MobiDB-lite"/>
    </source>
</evidence>
<dbReference type="Pfam" id="PF01888">
    <property type="entry name" value="CbiD"/>
    <property type="match status" value="1"/>
</dbReference>
<keyword evidence="1 5" id="KW-0169">Cobalamin biosynthesis</keyword>
<evidence type="ECO:0000256" key="5">
    <source>
        <dbReference type="HAMAP-Rule" id="MF_00787"/>
    </source>
</evidence>
<dbReference type="NCBIfam" id="NF000849">
    <property type="entry name" value="PRK00075.1-1"/>
    <property type="match status" value="1"/>
</dbReference>
<dbReference type="GO" id="GO:0043780">
    <property type="term" value="F:cobalt-precorrin-5B C1-methyltransferase activity"/>
    <property type="evidence" value="ECO:0007669"/>
    <property type="project" value="RHEA"/>
</dbReference>
<dbReference type="InterPro" id="IPR036074">
    <property type="entry name" value="CbiD_sf"/>
</dbReference>
<protein>
    <recommendedName>
        <fullName evidence="5">Cobalt-precorrin-5B C(1)-methyltransferase</fullName>
        <ecNumber evidence="5">2.1.1.195</ecNumber>
    </recommendedName>
    <alternativeName>
        <fullName evidence="5">Cobalt-precorrin-6A synthase</fullName>
    </alternativeName>
</protein>
<accession>L0NIZ1</accession>
<evidence type="ECO:0000256" key="1">
    <source>
        <dbReference type="ARBA" id="ARBA00022573"/>
    </source>
</evidence>
<proteinExistence type="inferred from homology"/>
<dbReference type="HAMAP" id="MF_00787">
    <property type="entry name" value="CbiD"/>
    <property type="match status" value="1"/>
</dbReference>
<dbReference type="KEGG" id="rht:NT26_3131"/>
<dbReference type="AlphaFoldDB" id="L0NIZ1"/>
<comment type="function">
    <text evidence="5">Catalyzes the methylation of C-1 in cobalt-precorrin-5B to form cobalt-precorrin-6A.</text>
</comment>
<evidence type="ECO:0000256" key="3">
    <source>
        <dbReference type="ARBA" id="ARBA00022679"/>
    </source>
</evidence>
<dbReference type="GO" id="GO:0019251">
    <property type="term" value="P:anaerobic cobalamin biosynthetic process"/>
    <property type="evidence" value="ECO:0007669"/>
    <property type="project" value="UniProtKB-UniRule"/>
</dbReference>
<comment type="similarity">
    <text evidence="5">Belongs to the CbiD family.</text>
</comment>
<keyword evidence="3 5" id="KW-0808">Transferase</keyword>
<dbReference type="GO" id="GO:0032259">
    <property type="term" value="P:methylation"/>
    <property type="evidence" value="ECO:0007669"/>
    <property type="project" value="UniProtKB-KW"/>
</dbReference>
<evidence type="ECO:0000256" key="4">
    <source>
        <dbReference type="ARBA" id="ARBA00022691"/>
    </source>
</evidence>
<evidence type="ECO:0000313" key="7">
    <source>
        <dbReference type="EMBL" id="CCF20854.1"/>
    </source>
</evidence>
<evidence type="ECO:0000313" key="8">
    <source>
        <dbReference type="Proteomes" id="UP000010792"/>
    </source>
</evidence>
<gene>
    <name evidence="5" type="primary">cbiD</name>
    <name evidence="7" type="ORF">NT26_3131</name>
</gene>
<evidence type="ECO:0000256" key="2">
    <source>
        <dbReference type="ARBA" id="ARBA00022603"/>
    </source>
</evidence>
<dbReference type="NCBIfam" id="TIGR00312">
    <property type="entry name" value="cbiD"/>
    <property type="match status" value="1"/>
</dbReference>
<sequence length="475" mass="49993">MLRLCSPEWQTACRHACRRNAAPRFLREREPRPKPARRRRRSRTLPARPRPRGSGSGDAPARRPRARHDLMRNRALRRRPRRSCQSSSCGNLLPVTLAAGAVIEAIMDVEGKNLRRGWTTGTCAAAASKAACQALLGGEFPALVEVTLPGGQRPAFALAMEERDEGLARAGVVKDAGDDPDVTHGALIISTVREAFPGSGITFRAGQGVGTVTRAGLPLAVGEPAINPVPRKMIAAAIAEVAGPMADLEIEISVAGGELLAEKTLNPRLGILGGISILGTTGIVIPFSCAAWIHSIWRGIDVARAAGLSHIAGSTGNTSEKAVAAYHGLPEIALIDMGDFVGGMLKYLRSHPVERVTIAGGVAKMTKLAQGMLDVHSKRGMADLAALAELARDAGASEALAARIAAANTVAGAFEEAEAEGLDLGERVARLAWRTAAKALGRPDIALEILVFDREGRPKGRAPFTPSDHSEASSS</sequence>
<feature type="region of interest" description="Disordered" evidence="6">
    <location>
        <begin position="25"/>
        <end position="88"/>
    </location>
</feature>
<keyword evidence="2 5" id="KW-0489">Methyltransferase</keyword>
<comment type="catalytic activity">
    <reaction evidence="5">
        <text>Co-precorrin-5B + S-adenosyl-L-methionine = Co-precorrin-6A + S-adenosyl-L-homocysteine</text>
        <dbReference type="Rhea" id="RHEA:26285"/>
        <dbReference type="ChEBI" id="CHEBI:57856"/>
        <dbReference type="ChEBI" id="CHEBI:59789"/>
        <dbReference type="ChEBI" id="CHEBI:60063"/>
        <dbReference type="ChEBI" id="CHEBI:60064"/>
        <dbReference type="EC" id="2.1.1.195"/>
    </reaction>
</comment>
<organism evidence="7 8">
    <name type="scientific">Pseudorhizobium banfieldiae</name>
    <dbReference type="NCBI Taxonomy" id="1125847"/>
    <lineage>
        <taxon>Bacteria</taxon>
        <taxon>Pseudomonadati</taxon>
        <taxon>Pseudomonadota</taxon>
        <taxon>Alphaproteobacteria</taxon>
        <taxon>Hyphomicrobiales</taxon>
        <taxon>Rhizobiaceae</taxon>
        <taxon>Rhizobium/Agrobacterium group</taxon>
        <taxon>Pseudorhizobium</taxon>
    </lineage>
</organism>
<keyword evidence="8" id="KW-1185">Reference proteome</keyword>
<name>L0NIZ1_9HYPH</name>
<dbReference type="UniPathway" id="UPA00148">
    <property type="reaction ID" value="UER00227"/>
</dbReference>
<dbReference type="STRING" id="1125847.NT26_3131"/>
<dbReference type="Gene3D" id="3.30.2110.10">
    <property type="entry name" value="CbiD-like"/>
    <property type="match status" value="1"/>
</dbReference>
<dbReference type="PANTHER" id="PTHR35863:SF1">
    <property type="entry name" value="COBALT-PRECORRIN-5B C(1)-METHYLTRANSFERASE"/>
    <property type="match status" value="1"/>
</dbReference>
<dbReference type="Proteomes" id="UP000010792">
    <property type="component" value="Chromosome"/>
</dbReference>
<keyword evidence="4 5" id="KW-0949">S-adenosyl-L-methionine</keyword>
<dbReference type="SUPFAM" id="SSF111342">
    <property type="entry name" value="CbiD-like"/>
    <property type="match status" value="1"/>
</dbReference>
<dbReference type="EMBL" id="FO082820">
    <property type="protein sequence ID" value="CCF20854.1"/>
    <property type="molecule type" value="Genomic_DNA"/>
</dbReference>